<dbReference type="Proteomes" id="UP000011669">
    <property type="component" value="Unassembled WGS sequence"/>
</dbReference>
<feature type="transmembrane region" description="Helical" evidence="1">
    <location>
        <begin position="140"/>
        <end position="163"/>
    </location>
</feature>
<name>M0MMS3_9EURY</name>
<dbReference type="PANTHER" id="PTHR34989">
    <property type="entry name" value="PROTEIN HDED"/>
    <property type="match status" value="1"/>
</dbReference>
<feature type="transmembrane region" description="Helical" evidence="1">
    <location>
        <begin position="84"/>
        <end position="107"/>
    </location>
</feature>
<dbReference type="AlphaFoldDB" id="M0MMS3"/>
<feature type="transmembrane region" description="Helical" evidence="1">
    <location>
        <begin position="114"/>
        <end position="134"/>
    </location>
</feature>
<dbReference type="PATRIC" id="fig|1227455.4.peg.632"/>
<keyword evidence="1" id="KW-0472">Membrane</keyword>
<dbReference type="EMBL" id="AOMD01000011">
    <property type="protein sequence ID" value="EMA46987.1"/>
    <property type="molecule type" value="Genomic_DNA"/>
</dbReference>
<protein>
    <recommendedName>
        <fullName evidence="4">HdeD protein</fullName>
    </recommendedName>
</protein>
<feature type="transmembrane region" description="Helical" evidence="1">
    <location>
        <begin position="30"/>
        <end position="48"/>
    </location>
</feature>
<keyword evidence="1" id="KW-1133">Transmembrane helix</keyword>
<evidence type="ECO:0000313" key="2">
    <source>
        <dbReference type="EMBL" id="EMA46987.1"/>
    </source>
</evidence>
<evidence type="ECO:0000313" key="3">
    <source>
        <dbReference type="Proteomes" id="UP000011669"/>
    </source>
</evidence>
<dbReference type="STRING" id="1227455.C449_03104"/>
<evidence type="ECO:0008006" key="4">
    <source>
        <dbReference type="Google" id="ProtNLM"/>
    </source>
</evidence>
<feature type="transmembrane region" description="Helical" evidence="1">
    <location>
        <begin position="60"/>
        <end position="78"/>
    </location>
</feature>
<keyword evidence="3" id="KW-1185">Reference proteome</keyword>
<dbReference type="PANTHER" id="PTHR34989:SF1">
    <property type="entry name" value="PROTEIN HDED"/>
    <property type="match status" value="1"/>
</dbReference>
<dbReference type="GO" id="GO:0005886">
    <property type="term" value="C:plasma membrane"/>
    <property type="evidence" value="ECO:0007669"/>
    <property type="project" value="TreeGrafter"/>
</dbReference>
<dbReference type="Pfam" id="PF03729">
    <property type="entry name" value="DUF308"/>
    <property type="match status" value="1"/>
</dbReference>
<organism evidence="2 3">
    <name type="scientific">Halococcus saccharolyticus DSM 5350</name>
    <dbReference type="NCBI Taxonomy" id="1227455"/>
    <lineage>
        <taxon>Archaea</taxon>
        <taxon>Methanobacteriati</taxon>
        <taxon>Methanobacteriota</taxon>
        <taxon>Stenosarchaea group</taxon>
        <taxon>Halobacteria</taxon>
        <taxon>Halobacteriales</taxon>
        <taxon>Halococcaceae</taxon>
        <taxon>Halococcus</taxon>
    </lineage>
</organism>
<keyword evidence="1" id="KW-0812">Transmembrane</keyword>
<sequence>MSWRSLAIVGVLTALLGVLAIVFPFVTGVSLSVLLGVLLVAGGFMHVAHAFTAQGWKGRLWQVLLAGLYGVAGIALLVNPLFTLATLTLILAAFFFADGIIETIMGLRLRGESGWAWLLASGVLGIVVGAAIWIGWPSTALWVVGLLFGINLLSTGLSMLMLAMGGRSHVRETEDISQPGTKPRGA</sequence>
<accession>M0MMS3</accession>
<comment type="caution">
    <text evidence="2">The sequence shown here is derived from an EMBL/GenBank/DDBJ whole genome shotgun (WGS) entry which is preliminary data.</text>
</comment>
<reference evidence="2 3" key="1">
    <citation type="journal article" date="2014" name="PLoS Genet.">
        <title>Phylogenetically driven sequencing of extremely halophilic archaea reveals strategies for static and dynamic osmo-response.</title>
        <authorList>
            <person name="Becker E.A."/>
            <person name="Seitzer P.M."/>
            <person name="Tritt A."/>
            <person name="Larsen D."/>
            <person name="Krusor M."/>
            <person name="Yao A.I."/>
            <person name="Wu D."/>
            <person name="Madern D."/>
            <person name="Eisen J.A."/>
            <person name="Darling A.E."/>
            <person name="Facciotti M.T."/>
        </authorList>
    </citation>
    <scope>NUCLEOTIDE SEQUENCE [LARGE SCALE GENOMIC DNA]</scope>
    <source>
        <strain evidence="2 3">DSM 5350</strain>
    </source>
</reference>
<gene>
    <name evidence="2" type="ORF">C449_03104</name>
</gene>
<proteinExistence type="predicted"/>
<dbReference type="InParanoid" id="M0MMS3"/>
<dbReference type="InterPro" id="IPR052712">
    <property type="entry name" value="Acid_resist_chaperone_HdeD"/>
</dbReference>
<dbReference type="InterPro" id="IPR005325">
    <property type="entry name" value="DUF308_memb"/>
</dbReference>
<evidence type="ECO:0000256" key="1">
    <source>
        <dbReference type="SAM" id="Phobius"/>
    </source>
</evidence>